<evidence type="ECO:0000313" key="4">
    <source>
        <dbReference type="EMBL" id="KAE9978339.1"/>
    </source>
</evidence>
<accession>A0A8H3YYC1</accession>
<evidence type="ECO:0000313" key="7">
    <source>
        <dbReference type="Proteomes" id="UP000447873"/>
    </source>
</evidence>
<sequence length="677" mass="75224">METRSKKRSAPSGGTDGAIIIESSPLHPNKRHKPSALSPLPPKKNRKPATSTPRRKTISIKPVTPTPAQTWSEKSIGAGALDASPPQPSKGYGRDSTSSATLSASVLVPLPPVLSATTPASNPTLPVAAPAYIAGPVPVTPPDDHSRCMLHRDYENRRKNCNAQTYAKTRCQNKANGSFDSRLWDSGLLPVCSTHKYSIVRRGECQATAACGHKCSRPVTLEPGKIQLCSRHKSESQDCYLSKLPTEIRLQIFELLIPPGPVPAKVGRGYDVGTGMLKTKQSYAAAAALLRVDKQTCGDVTSLFYQCPARPFEIEVSASSIDFGKSGWWAIPSLLVSSSRGSKHVNTLSQCRLDRIRHLKIKVLASRTDSPRLHALLVNIRKLREALQEEPIVADEAQFGNSDTSSCLGKLEIALIYDDYEQSEDAEFYPSEIFAFSRLILQFFRNLPVNFTWSIEWNVDGPGRFYPNSSINTQKRPKMTMTKKKGKITNMKVDMEKFDTDAAKFRSWAKRFNSKTINTILVSTWQQFKELESMVSDLMNLKMLREDAGHATFIFNARVALETRDSEALDAMKAQLRAVSQKYVAAKMALLQKVQQKFLLTDDTGDGIHNPDEVLYDPSSYMSWPSTSSKPIRRRKPDEIIGGTLEEYADGDKKVYQLLTPDLMSQRRKPKSQKTSN</sequence>
<dbReference type="Proteomes" id="UP000433883">
    <property type="component" value="Unassembled WGS sequence"/>
</dbReference>
<feature type="compositionally biased region" description="Basic residues" evidence="1">
    <location>
        <begin position="43"/>
        <end position="58"/>
    </location>
</feature>
<comment type="caution">
    <text evidence="4">The sequence shown here is derived from an EMBL/GenBank/DDBJ whole genome shotgun (WGS) entry which is preliminary data.</text>
</comment>
<keyword evidence="8" id="KW-1185">Reference proteome</keyword>
<dbReference type="InterPro" id="IPR058252">
    <property type="entry name" value="zf_Tbcl_4"/>
</dbReference>
<feature type="domain" description="Probable treble clef zinc finger" evidence="2">
    <location>
        <begin position="157"/>
        <end position="197"/>
    </location>
</feature>
<evidence type="ECO:0000259" key="2">
    <source>
        <dbReference type="Pfam" id="PF26647"/>
    </source>
</evidence>
<name>A0A8H3YYC1_VENIN</name>
<proteinExistence type="predicted"/>
<dbReference type="Pfam" id="PF26648">
    <property type="entry name" value="zf_Tbcl_4"/>
    <property type="match status" value="1"/>
</dbReference>
<dbReference type="OrthoDB" id="5600002at2759"/>
<dbReference type="AlphaFoldDB" id="A0A8H3YYC1"/>
<dbReference type="Proteomes" id="UP000447873">
    <property type="component" value="Unassembled WGS sequence"/>
</dbReference>
<protein>
    <submittedName>
        <fullName evidence="4">Uncharacterized protein</fullName>
    </submittedName>
</protein>
<dbReference type="Proteomes" id="UP000490939">
    <property type="component" value="Unassembled WGS sequence"/>
</dbReference>
<evidence type="ECO:0000313" key="6">
    <source>
        <dbReference type="EMBL" id="KAE9982279.1"/>
    </source>
</evidence>
<reference evidence="4 7" key="1">
    <citation type="submission" date="2018-12" db="EMBL/GenBank/DDBJ databases">
        <title>Venturia inaequalis Genome Resource.</title>
        <authorList>
            <person name="Lichtner F.J."/>
        </authorList>
    </citation>
    <scope>NUCLEOTIDE SEQUENCE [LARGE SCALE GENOMIC DNA]</scope>
    <source>
        <strain evidence="4 7">120213</strain>
        <strain evidence="5">Bline_iso_100314</strain>
        <strain evidence="6 8">DMI_063113</strain>
    </source>
</reference>
<dbReference type="EMBL" id="WNWS01000137">
    <property type="protein sequence ID" value="KAE9978339.1"/>
    <property type="molecule type" value="Genomic_DNA"/>
</dbReference>
<dbReference type="Pfam" id="PF26647">
    <property type="entry name" value="zf_Tbcl_3"/>
    <property type="match status" value="1"/>
</dbReference>
<evidence type="ECO:0000259" key="3">
    <source>
        <dbReference type="Pfam" id="PF26648"/>
    </source>
</evidence>
<gene>
    <name evidence="5" type="ORF">BLS_007410</name>
    <name evidence="6" type="ORF">EG327_005911</name>
    <name evidence="4" type="ORF">EG328_001513</name>
</gene>
<evidence type="ECO:0000313" key="8">
    <source>
        <dbReference type="Proteomes" id="UP000490939"/>
    </source>
</evidence>
<feature type="region of interest" description="Disordered" evidence="1">
    <location>
        <begin position="1"/>
        <end position="97"/>
    </location>
</feature>
<feature type="domain" description="Probable treble clef zinc finger fungi" evidence="3">
    <location>
        <begin position="203"/>
        <end position="234"/>
    </location>
</feature>
<evidence type="ECO:0000313" key="5">
    <source>
        <dbReference type="EMBL" id="KAE9981438.1"/>
    </source>
</evidence>
<dbReference type="EMBL" id="WNWR01000342">
    <property type="protein sequence ID" value="KAE9982279.1"/>
    <property type="molecule type" value="Genomic_DNA"/>
</dbReference>
<organism evidence="4 7">
    <name type="scientific">Venturia inaequalis</name>
    <name type="common">Apple scab fungus</name>
    <dbReference type="NCBI Taxonomy" id="5025"/>
    <lineage>
        <taxon>Eukaryota</taxon>
        <taxon>Fungi</taxon>
        <taxon>Dikarya</taxon>
        <taxon>Ascomycota</taxon>
        <taxon>Pezizomycotina</taxon>
        <taxon>Dothideomycetes</taxon>
        <taxon>Pleosporomycetidae</taxon>
        <taxon>Venturiales</taxon>
        <taxon>Venturiaceae</taxon>
        <taxon>Venturia</taxon>
    </lineage>
</organism>
<dbReference type="EMBL" id="WNWQ01000058">
    <property type="protein sequence ID" value="KAE9981438.1"/>
    <property type="molecule type" value="Genomic_DNA"/>
</dbReference>
<evidence type="ECO:0000256" key="1">
    <source>
        <dbReference type="SAM" id="MobiDB-lite"/>
    </source>
</evidence>
<dbReference type="InterPro" id="IPR058251">
    <property type="entry name" value="zf_Tbcl_3"/>
</dbReference>